<reference evidence="3" key="1">
    <citation type="submission" date="2017-06" db="EMBL/GenBank/DDBJ databases">
        <authorList>
            <person name="Varghese N."/>
            <person name="Submissions S."/>
        </authorList>
    </citation>
    <scope>NUCLEOTIDE SEQUENCE [LARGE SCALE GENOMIC DNA]</scope>
    <source>
        <strain evidence="3">DSM 28041</strain>
    </source>
</reference>
<proteinExistence type="predicted"/>
<organism evidence="2 3">
    <name type="scientific">Hymenobacter mucosus</name>
    <dbReference type="NCBI Taxonomy" id="1411120"/>
    <lineage>
        <taxon>Bacteria</taxon>
        <taxon>Pseudomonadati</taxon>
        <taxon>Bacteroidota</taxon>
        <taxon>Cytophagia</taxon>
        <taxon>Cytophagales</taxon>
        <taxon>Hymenobacteraceae</taxon>
        <taxon>Hymenobacter</taxon>
    </lineage>
</organism>
<accession>A0A238Z954</accession>
<dbReference type="GO" id="GO:0006826">
    <property type="term" value="P:iron ion transport"/>
    <property type="evidence" value="ECO:0007669"/>
    <property type="project" value="InterPro"/>
</dbReference>
<dbReference type="InterPro" id="IPR007845">
    <property type="entry name" value="HemS/ChuX_dom"/>
</dbReference>
<feature type="domain" description="Haemin-degrading HemS/ChuX" evidence="1">
    <location>
        <begin position="33"/>
        <end position="159"/>
    </location>
</feature>
<dbReference type="Pfam" id="PF05171">
    <property type="entry name" value="HemS"/>
    <property type="match status" value="2"/>
</dbReference>
<evidence type="ECO:0000313" key="2">
    <source>
        <dbReference type="EMBL" id="SNR79498.1"/>
    </source>
</evidence>
<dbReference type="EMBL" id="FZNS01000007">
    <property type="protein sequence ID" value="SNR79498.1"/>
    <property type="molecule type" value="Genomic_DNA"/>
</dbReference>
<dbReference type="Proteomes" id="UP000198310">
    <property type="component" value="Unassembled WGS sequence"/>
</dbReference>
<name>A0A238Z954_9BACT</name>
<dbReference type="AlphaFoldDB" id="A0A238Z954"/>
<dbReference type="CDD" id="cd16831">
    <property type="entry name" value="HemS-like_C"/>
    <property type="match status" value="1"/>
</dbReference>
<sequence>METLTASLAERWHAYQQQNPKTRIRDAARALHASEAELLATRCTSHPNSPVVFLHGDFQELLKQVPTLGRVLALTRNDSAVHERKGQYQKVSFNGHVGLVLGEDIDLRLFMSYWQFGFAVEENGRRSLQFFAADGEAVHKIYLLEESNAAAYDTLVAQFRASSQPVSLTTQSTPTPDPEADDAAIDVDGFRAAWRALQDTHEFFGLLRTFKVSRTQALRLAPPELVRRLDVTAIDQALRTASAQQLPVMLFVASRGCIQIHTGLTERIVPTGPWLNVLDPDFNLHLKLGDVAQAWAVQKPTADGIVTSVELFDAAGHNLLLLFGKRKPGLPEQEAWRELVSAL</sequence>
<evidence type="ECO:0000313" key="3">
    <source>
        <dbReference type="Proteomes" id="UP000198310"/>
    </source>
</evidence>
<evidence type="ECO:0000259" key="1">
    <source>
        <dbReference type="Pfam" id="PF05171"/>
    </source>
</evidence>
<dbReference type="Gene3D" id="3.40.1570.10">
    <property type="entry name" value="HemS/ChuS/ChuX like domains"/>
    <property type="match status" value="2"/>
</dbReference>
<dbReference type="InterPro" id="IPR053733">
    <property type="entry name" value="Heme_Transport_Util_sf"/>
</dbReference>
<gene>
    <name evidence="2" type="ORF">SAMN06269173_10717</name>
</gene>
<feature type="domain" description="Haemin-degrading HemS/ChuX" evidence="1">
    <location>
        <begin position="211"/>
        <end position="343"/>
    </location>
</feature>
<dbReference type="CDD" id="cd16830">
    <property type="entry name" value="HemS-like_N"/>
    <property type="match status" value="1"/>
</dbReference>
<keyword evidence="3" id="KW-1185">Reference proteome</keyword>
<protein>
    <submittedName>
        <fullName evidence="2">Putative hemin transport protein</fullName>
    </submittedName>
</protein>
<dbReference type="SUPFAM" id="SSF144064">
    <property type="entry name" value="Heme iron utilization protein-like"/>
    <property type="match status" value="1"/>
</dbReference>
<dbReference type="RefSeq" id="WP_089333388.1">
    <property type="nucleotide sequence ID" value="NZ_FZNS01000007.1"/>
</dbReference>